<dbReference type="EMBL" id="JAANBB010000027">
    <property type="protein sequence ID" value="KAF7554888.1"/>
    <property type="molecule type" value="Genomic_DNA"/>
</dbReference>
<dbReference type="InterPro" id="IPR001810">
    <property type="entry name" value="F-box_dom"/>
</dbReference>
<evidence type="ECO:0000313" key="2">
    <source>
        <dbReference type="EMBL" id="KAF7554888.1"/>
    </source>
</evidence>
<sequence>MTDTSRSNLPLLPEIWDQICSHLSKPSLLRLRLTSSKLYAIASPCAFRALRLDAYGSSAERFVNIAKSTKLRDFVRELTIDTWIGPEFRYNGNWTYNIPVPFMHALPYLRCFSKVTGLHLRFSEFCGDDDRELFTSCIEETWPFRYTVLDTIFHCITGIWTKGKQIEIDNQADLDEYEPEHLDDDLGIPPDQVIQIKELTISNLADYDDPFVYSSEAWRKLLCLPSLVDLKLLLACETDEGAPETAVFFPEKYEMFKDLPYTWFSSGLGENLRVLSLCYRDYWGWFPMMDFRDMGGDSPFPHLKVLALGNYVFSHEWQIDWFASVGKNNGSNGLEELYLDDCPILFQARQLGPLSSNYPGYPDADTVMARNWNPERYEYTMRWHHVLSKWATSMKGLKVFKMGHGEWSNTSATLAAVQRDEAYTYLDGDVLNQRISDNVHRNFACPELVGEDNGKEVFPRDKYLHGTGISQCRSSQLQYIKYDIGMGPSPYLETNHYSPAERGWAPEEGTLAKDDGAYELLIATTRTRALGSETRG</sequence>
<dbReference type="PANTHER" id="PTHR42057">
    <property type="entry name" value="F-BOX DOMAIN PROTEIN (AFU_ORTHOLOGUE AFUA_4G00200)"/>
    <property type="match status" value="1"/>
</dbReference>
<accession>A0A9P5LK71</accession>
<feature type="domain" description="F-box" evidence="1">
    <location>
        <begin position="12"/>
        <end position="51"/>
    </location>
</feature>
<gene>
    <name evidence="2" type="ORF">G7Z17_g2626</name>
</gene>
<name>A0A9P5LK71_9HYPO</name>
<keyword evidence="3" id="KW-1185">Reference proteome</keyword>
<proteinExistence type="predicted"/>
<evidence type="ECO:0000313" key="3">
    <source>
        <dbReference type="Proteomes" id="UP000722485"/>
    </source>
</evidence>
<dbReference type="Proteomes" id="UP000722485">
    <property type="component" value="Unassembled WGS sequence"/>
</dbReference>
<dbReference type="AlphaFoldDB" id="A0A9P5LK71"/>
<evidence type="ECO:0000259" key="1">
    <source>
        <dbReference type="SMART" id="SM00256"/>
    </source>
</evidence>
<dbReference type="OrthoDB" id="3140657at2759"/>
<protein>
    <recommendedName>
        <fullName evidence="1">F-box domain-containing protein</fullName>
    </recommendedName>
</protein>
<reference evidence="2" key="1">
    <citation type="submission" date="2020-03" db="EMBL/GenBank/DDBJ databases">
        <title>Draft Genome Sequence of Cylindrodendrum hubeiense.</title>
        <authorList>
            <person name="Buettner E."/>
            <person name="Kellner H."/>
        </authorList>
    </citation>
    <scope>NUCLEOTIDE SEQUENCE</scope>
    <source>
        <strain evidence="2">IHI 201604</strain>
    </source>
</reference>
<organism evidence="2 3">
    <name type="scientific">Cylindrodendrum hubeiense</name>
    <dbReference type="NCBI Taxonomy" id="595255"/>
    <lineage>
        <taxon>Eukaryota</taxon>
        <taxon>Fungi</taxon>
        <taxon>Dikarya</taxon>
        <taxon>Ascomycota</taxon>
        <taxon>Pezizomycotina</taxon>
        <taxon>Sordariomycetes</taxon>
        <taxon>Hypocreomycetidae</taxon>
        <taxon>Hypocreales</taxon>
        <taxon>Nectriaceae</taxon>
        <taxon>Cylindrodendrum</taxon>
    </lineage>
</organism>
<comment type="caution">
    <text evidence="2">The sequence shown here is derived from an EMBL/GenBank/DDBJ whole genome shotgun (WGS) entry which is preliminary data.</text>
</comment>
<dbReference type="PANTHER" id="PTHR42057:SF2">
    <property type="entry name" value="F-BOX DOMAIN PROTEIN (AFU_ORTHOLOGUE AFUA_4G00200)-RELATED"/>
    <property type="match status" value="1"/>
</dbReference>
<dbReference type="SMART" id="SM00256">
    <property type="entry name" value="FBOX"/>
    <property type="match status" value="1"/>
</dbReference>